<dbReference type="PROSITE" id="PS50931">
    <property type="entry name" value="HTH_LYSR"/>
    <property type="match status" value="1"/>
</dbReference>
<dbReference type="GO" id="GO:0043565">
    <property type="term" value="F:sequence-specific DNA binding"/>
    <property type="evidence" value="ECO:0007669"/>
    <property type="project" value="TreeGrafter"/>
</dbReference>
<keyword evidence="3" id="KW-0238">DNA-binding</keyword>
<dbReference type="SUPFAM" id="SSF53850">
    <property type="entry name" value="Periplasmic binding protein-like II"/>
    <property type="match status" value="1"/>
</dbReference>
<dbReference type="FunFam" id="1.10.10.10:FF:000001">
    <property type="entry name" value="LysR family transcriptional regulator"/>
    <property type="match status" value="1"/>
</dbReference>
<dbReference type="Proteomes" id="UP000292307">
    <property type="component" value="Chromosome"/>
</dbReference>
<evidence type="ECO:0000313" key="9">
    <source>
        <dbReference type="Proteomes" id="UP000628442"/>
    </source>
</evidence>
<dbReference type="InterPro" id="IPR036388">
    <property type="entry name" value="WH-like_DNA-bd_sf"/>
</dbReference>
<keyword evidence="8" id="KW-1185">Reference proteome</keyword>
<reference evidence="6" key="3">
    <citation type="submission" date="2022-12" db="EMBL/GenBank/DDBJ databases">
        <authorList>
            <person name="Sun Q."/>
            <person name="Kim S."/>
        </authorList>
    </citation>
    <scope>NUCLEOTIDE SEQUENCE</scope>
    <source>
        <strain evidence="6">KCTC 12343</strain>
    </source>
</reference>
<dbReference type="PRINTS" id="PR00039">
    <property type="entry name" value="HTHLYSR"/>
</dbReference>
<dbReference type="InterPro" id="IPR000847">
    <property type="entry name" value="LysR_HTH_N"/>
</dbReference>
<protein>
    <submittedName>
        <fullName evidence="6">LysR family transcriptional regulator</fullName>
    </submittedName>
</protein>
<dbReference type="AlphaFoldDB" id="A0A411X616"/>
<dbReference type="InterPro" id="IPR005119">
    <property type="entry name" value="LysR_subst-bd"/>
</dbReference>
<dbReference type="OrthoDB" id="8688993at2"/>
<dbReference type="Gene3D" id="3.40.190.10">
    <property type="entry name" value="Periplasmic binding protein-like II"/>
    <property type="match status" value="2"/>
</dbReference>
<comment type="similarity">
    <text evidence="1">Belongs to the LysR transcriptional regulatory family.</text>
</comment>
<dbReference type="RefSeq" id="WP_131148498.1">
    <property type="nucleotide sequence ID" value="NZ_BMWV01000001.1"/>
</dbReference>
<keyword evidence="2" id="KW-0805">Transcription regulation</keyword>
<dbReference type="PANTHER" id="PTHR30537">
    <property type="entry name" value="HTH-TYPE TRANSCRIPTIONAL REGULATOR"/>
    <property type="match status" value="1"/>
</dbReference>
<evidence type="ECO:0000256" key="1">
    <source>
        <dbReference type="ARBA" id="ARBA00009437"/>
    </source>
</evidence>
<dbReference type="EMBL" id="CP036401">
    <property type="protein sequence ID" value="QBI04437.1"/>
    <property type="molecule type" value="Genomic_DNA"/>
</dbReference>
<evidence type="ECO:0000256" key="4">
    <source>
        <dbReference type="ARBA" id="ARBA00023163"/>
    </source>
</evidence>
<sequence>MANPLLNLPPLDALRGFVAAARRLSITAAAQDLCLTQSAVSRQVQALEDRLGTPLFVRGNRAIALTYAGRQLFDLASPWLDQLAELSDTLKQATPHPVTISASIGVAGLWILPRLGAFQAAHPDLDLRLATSNRLMDLRHDGVDLAIRYAPPSAVPADAVRLFDEDVVPVASPAIAAAAFAAPDGLSRQVLLDLDEPGRPFLQWAPWLQRHALPYRPPATLRFNQYDQVIAAALDGNGVALGRLALVLPMLKDGRLVAQMARRTRVDYAYWLLQATAQPRHEVALVQAWLQGQVDITSQELAQLAGQAGNGGGGASQAA</sequence>
<dbReference type="Proteomes" id="UP000628442">
    <property type="component" value="Unassembled WGS sequence"/>
</dbReference>
<dbReference type="SUPFAM" id="SSF46785">
    <property type="entry name" value="Winged helix' DNA-binding domain"/>
    <property type="match status" value="1"/>
</dbReference>
<feature type="domain" description="HTH lysR-type" evidence="5">
    <location>
        <begin position="9"/>
        <end position="66"/>
    </location>
</feature>
<gene>
    <name evidence="7" type="ORF">EYF70_29155</name>
    <name evidence="6" type="ORF">GCM10007387_06620</name>
</gene>
<reference evidence="7 8" key="2">
    <citation type="submission" date="2019-02" db="EMBL/GenBank/DDBJ databases">
        <title>Draft Genome Sequences of Six Type Strains of the Genus Massilia.</title>
        <authorList>
            <person name="Miess H."/>
            <person name="Frediansyhah A."/>
            <person name="Gross H."/>
        </authorList>
    </citation>
    <scope>NUCLEOTIDE SEQUENCE [LARGE SCALE GENOMIC DNA]</scope>
    <source>
        <strain evidence="7 8">DSM 17472</strain>
    </source>
</reference>
<evidence type="ECO:0000313" key="8">
    <source>
        <dbReference type="Proteomes" id="UP000292307"/>
    </source>
</evidence>
<reference evidence="6" key="1">
    <citation type="journal article" date="2014" name="Int. J. Syst. Evol. Microbiol.">
        <title>Complete genome sequence of Corynebacterium casei LMG S-19264T (=DSM 44701T), isolated from a smear-ripened cheese.</title>
        <authorList>
            <consortium name="US DOE Joint Genome Institute (JGI-PGF)"/>
            <person name="Walter F."/>
            <person name="Albersmeier A."/>
            <person name="Kalinowski J."/>
            <person name="Ruckert C."/>
        </authorList>
    </citation>
    <scope>NUCLEOTIDE SEQUENCE</scope>
    <source>
        <strain evidence="6">KCTC 12343</strain>
    </source>
</reference>
<dbReference type="GO" id="GO:0003700">
    <property type="term" value="F:DNA-binding transcription factor activity"/>
    <property type="evidence" value="ECO:0007669"/>
    <property type="project" value="InterPro"/>
</dbReference>
<evidence type="ECO:0000256" key="3">
    <source>
        <dbReference type="ARBA" id="ARBA00023125"/>
    </source>
</evidence>
<dbReference type="Pfam" id="PF03466">
    <property type="entry name" value="LysR_substrate"/>
    <property type="match status" value="1"/>
</dbReference>
<keyword evidence="4" id="KW-0804">Transcription</keyword>
<evidence type="ECO:0000313" key="6">
    <source>
        <dbReference type="EMBL" id="GGY27236.1"/>
    </source>
</evidence>
<dbReference type="GO" id="GO:0006351">
    <property type="term" value="P:DNA-templated transcription"/>
    <property type="evidence" value="ECO:0007669"/>
    <property type="project" value="TreeGrafter"/>
</dbReference>
<evidence type="ECO:0000259" key="5">
    <source>
        <dbReference type="PROSITE" id="PS50931"/>
    </source>
</evidence>
<dbReference type="InterPro" id="IPR036390">
    <property type="entry name" value="WH_DNA-bd_sf"/>
</dbReference>
<dbReference type="EMBL" id="BMWV01000001">
    <property type="protein sequence ID" value="GGY27236.1"/>
    <property type="molecule type" value="Genomic_DNA"/>
</dbReference>
<organism evidence="6 9">
    <name type="scientific">Pseudoduganella albidiflava</name>
    <dbReference type="NCBI Taxonomy" id="321983"/>
    <lineage>
        <taxon>Bacteria</taxon>
        <taxon>Pseudomonadati</taxon>
        <taxon>Pseudomonadota</taxon>
        <taxon>Betaproteobacteria</taxon>
        <taxon>Burkholderiales</taxon>
        <taxon>Oxalobacteraceae</taxon>
        <taxon>Telluria group</taxon>
        <taxon>Pseudoduganella</taxon>
    </lineage>
</organism>
<dbReference type="Gene3D" id="1.10.10.10">
    <property type="entry name" value="Winged helix-like DNA-binding domain superfamily/Winged helix DNA-binding domain"/>
    <property type="match status" value="1"/>
</dbReference>
<evidence type="ECO:0000313" key="7">
    <source>
        <dbReference type="EMBL" id="QBI04437.1"/>
    </source>
</evidence>
<proteinExistence type="inferred from homology"/>
<evidence type="ECO:0000256" key="2">
    <source>
        <dbReference type="ARBA" id="ARBA00023015"/>
    </source>
</evidence>
<dbReference type="InterPro" id="IPR058163">
    <property type="entry name" value="LysR-type_TF_proteobact-type"/>
</dbReference>
<dbReference type="Pfam" id="PF00126">
    <property type="entry name" value="HTH_1"/>
    <property type="match status" value="1"/>
</dbReference>
<accession>A0A411X616</accession>
<name>A0A411X616_9BURK</name>
<dbReference type="PANTHER" id="PTHR30537:SF74">
    <property type="entry name" value="HTH-TYPE TRANSCRIPTIONAL REGULATOR TRPI"/>
    <property type="match status" value="1"/>
</dbReference>